<comment type="caution">
    <text evidence="1">The sequence shown here is derived from an EMBL/GenBank/DDBJ whole genome shotgun (WGS) entry which is preliminary data.</text>
</comment>
<dbReference type="EMBL" id="LXQA010690096">
    <property type="protein sequence ID" value="MCI66170.1"/>
    <property type="molecule type" value="Genomic_DNA"/>
</dbReference>
<dbReference type="AlphaFoldDB" id="A0A392U123"/>
<keyword evidence="2" id="KW-1185">Reference proteome</keyword>
<organism evidence="1 2">
    <name type="scientific">Trifolium medium</name>
    <dbReference type="NCBI Taxonomy" id="97028"/>
    <lineage>
        <taxon>Eukaryota</taxon>
        <taxon>Viridiplantae</taxon>
        <taxon>Streptophyta</taxon>
        <taxon>Embryophyta</taxon>
        <taxon>Tracheophyta</taxon>
        <taxon>Spermatophyta</taxon>
        <taxon>Magnoliopsida</taxon>
        <taxon>eudicotyledons</taxon>
        <taxon>Gunneridae</taxon>
        <taxon>Pentapetalae</taxon>
        <taxon>rosids</taxon>
        <taxon>fabids</taxon>
        <taxon>Fabales</taxon>
        <taxon>Fabaceae</taxon>
        <taxon>Papilionoideae</taxon>
        <taxon>50 kb inversion clade</taxon>
        <taxon>NPAAA clade</taxon>
        <taxon>Hologalegina</taxon>
        <taxon>IRL clade</taxon>
        <taxon>Trifolieae</taxon>
        <taxon>Trifolium</taxon>
    </lineage>
</organism>
<sequence>MLAERAHRQYSPGLASDPDFVCLWSPAAR</sequence>
<name>A0A392U123_9FABA</name>
<reference evidence="1 2" key="1">
    <citation type="journal article" date="2018" name="Front. Plant Sci.">
        <title>Red Clover (Trifolium pratense) and Zigzag Clover (T. medium) - A Picture of Genomic Similarities and Differences.</title>
        <authorList>
            <person name="Dluhosova J."/>
            <person name="Istvanek J."/>
            <person name="Nedelnik J."/>
            <person name="Repkova J."/>
        </authorList>
    </citation>
    <scope>NUCLEOTIDE SEQUENCE [LARGE SCALE GENOMIC DNA]</scope>
    <source>
        <strain evidence="2">cv. 10/8</strain>
        <tissue evidence="1">Leaf</tissue>
    </source>
</reference>
<evidence type="ECO:0000313" key="1">
    <source>
        <dbReference type="EMBL" id="MCI66170.1"/>
    </source>
</evidence>
<proteinExistence type="predicted"/>
<accession>A0A392U123</accession>
<evidence type="ECO:0000313" key="2">
    <source>
        <dbReference type="Proteomes" id="UP000265520"/>
    </source>
</evidence>
<protein>
    <submittedName>
        <fullName evidence="1">Uncharacterized protein</fullName>
    </submittedName>
</protein>
<dbReference type="Proteomes" id="UP000265520">
    <property type="component" value="Unassembled WGS sequence"/>
</dbReference>
<feature type="non-terminal residue" evidence="1">
    <location>
        <position position="29"/>
    </location>
</feature>